<accession>A0A921QZM5</accession>
<dbReference type="AlphaFoldDB" id="A0A921QZM5"/>
<feature type="region of interest" description="Disordered" evidence="1">
    <location>
        <begin position="37"/>
        <end position="61"/>
    </location>
</feature>
<reference evidence="2" key="2">
    <citation type="submission" date="2020-10" db="EMBL/GenBank/DDBJ databases">
        <authorList>
            <person name="Cooper E.A."/>
            <person name="Brenton Z.W."/>
            <person name="Flinn B.S."/>
            <person name="Jenkins J."/>
            <person name="Shu S."/>
            <person name="Flowers D."/>
            <person name="Luo F."/>
            <person name="Wang Y."/>
            <person name="Xia P."/>
            <person name="Barry K."/>
            <person name="Daum C."/>
            <person name="Lipzen A."/>
            <person name="Yoshinaga Y."/>
            <person name="Schmutz J."/>
            <person name="Saski C."/>
            <person name="Vermerris W."/>
            <person name="Kresovich S."/>
        </authorList>
    </citation>
    <scope>NUCLEOTIDE SEQUENCE</scope>
</reference>
<organism evidence="2 3">
    <name type="scientific">Sorghum bicolor</name>
    <name type="common">Sorghum</name>
    <name type="synonym">Sorghum vulgare</name>
    <dbReference type="NCBI Taxonomy" id="4558"/>
    <lineage>
        <taxon>Eukaryota</taxon>
        <taxon>Viridiplantae</taxon>
        <taxon>Streptophyta</taxon>
        <taxon>Embryophyta</taxon>
        <taxon>Tracheophyta</taxon>
        <taxon>Spermatophyta</taxon>
        <taxon>Magnoliopsida</taxon>
        <taxon>Liliopsida</taxon>
        <taxon>Poales</taxon>
        <taxon>Poaceae</taxon>
        <taxon>PACMAD clade</taxon>
        <taxon>Panicoideae</taxon>
        <taxon>Andropogonodae</taxon>
        <taxon>Andropogoneae</taxon>
        <taxon>Sorghinae</taxon>
        <taxon>Sorghum</taxon>
    </lineage>
</organism>
<gene>
    <name evidence="2" type="ORF">BDA96_05G188700</name>
</gene>
<reference evidence="2" key="1">
    <citation type="journal article" date="2019" name="BMC Genomics">
        <title>A new reference genome for Sorghum bicolor reveals high levels of sequence similarity between sweet and grain genotypes: implications for the genetics of sugar metabolism.</title>
        <authorList>
            <person name="Cooper E.A."/>
            <person name="Brenton Z.W."/>
            <person name="Flinn B.S."/>
            <person name="Jenkins J."/>
            <person name="Shu S."/>
            <person name="Flowers D."/>
            <person name="Luo F."/>
            <person name="Wang Y."/>
            <person name="Xia P."/>
            <person name="Barry K."/>
            <person name="Daum C."/>
            <person name="Lipzen A."/>
            <person name="Yoshinaga Y."/>
            <person name="Schmutz J."/>
            <person name="Saski C."/>
            <person name="Vermerris W."/>
            <person name="Kresovich S."/>
        </authorList>
    </citation>
    <scope>NUCLEOTIDE SEQUENCE</scope>
</reference>
<evidence type="ECO:0000313" key="2">
    <source>
        <dbReference type="EMBL" id="KAG0530464.1"/>
    </source>
</evidence>
<dbReference type="Proteomes" id="UP000807115">
    <property type="component" value="Chromosome 5"/>
</dbReference>
<comment type="caution">
    <text evidence="2">The sequence shown here is derived from an EMBL/GenBank/DDBJ whole genome shotgun (WGS) entry which is preliminary data.</text>
</comment>
<proteinExistence type="predicted"/>
<evidence type="ECO:0000313" key="3">
    <source>
        <dbReference type="Proteomes" id="UP000807115"/>
    </source>
</evidence>
<sequence length="107" mass="11960">MPATIPLHYWSSLLLSATGLPTQEHLRGWRTRPQALSLLSNRGREGRRPRSDDQLRQSVKPNKSRLVALAVPLAPSSTSSTRLRRDPRQFRGFEGPVLQVAVAGLMH</sequence>
<feature type="compositionally biased region" description="Basic and acidic residues" evidence="1">
    <location>
        <begin position="42"/>
        <end position="55"/>
    </location>
</feature>
<dbReference type="EMBL" id="CM027684">
    <property type="protein sequence ID" value="KAG0530464.1"/>
    <property type="molecule type" value="Genomic_DNA"/>
</dbReference>
<name>A0A921QZM5_SORBI</name>
<protein>
    <submittedName>
        <fullName evidence="2">Uncharacterized protein</fullName>
    </submittedName>
</protein>
<evidence type="ECO:0000256" key="1">
    <source>
        <dbReference type="SAM" id="MobiDB-lite"/>
    </source>
</evidence>